<evidence type="ECO:0000256" key="4">
    <source>
        <dbReference type="ARBA" id="ARBA00022676"/>
    </source>
</evidence>
<dbReference type="InterPro" id="IPR001315">
    <property type="entry name" value="CARD"/>
</dbReference>
<dbReference type="PROSITE" id="PS50209">
    <property type="entry name" value="CARD"/>
    <property type="match status" value="1"/>
</dbReference>
<evidence type="ECO:0000256" key="1">
    <source>
        <dbReference type="ARBA" id="ARBA00004606"/>
    </source>
</evidence>
<comment type="caution">
    <text evidence="13">The sequence shown here is derived from an EMBL/GenBank/DDBJ whole genome shotgun (WGS) entry which is preliminary data.</text>
</comment>
<evidence type="ECO:0000256" key="9">
    <source>
        <dbReference type="ARBA" id="ARBA00023136"/>
    </source>
</evidence>
<dbReference type="PANTHER" id="PTHR19300">
    <property type="entry name" value="BETA-1,4-GALACTOSYLTRANSFERASE"/>
    <property type="match status" value="1"/>
</dbReference>
<dbReference type="Gene3D" id="1.10.533.10">
    <property type="entry name" value="Death Domain, Fas"/>
    <property type="match status" value="1"/>
</dbReference>
<proteinExistence type="inferred from homology"/>
<dbReference type="SUPFAM" id="SSF53448">
    <property type="entry name" value="Nucleotide-diphospho-sugar transferases"/>
    <property type="match status" value="1"/>
</dbReference>
<evidence type="ECO:0000313" key="13">
    <source>
        <dbReference type="EMBL" id="VDI77274.1"/>
    </source>
</evidence>
<dbReference type="GO" id="GO:0042981">
    <property type="term" value="P:regulation of apoptotic process"/>
    <property type="evidence" value="ECO:0007669"/>
    <property type="project" value="InterPro"/>
</dbReference>
<evidence type="ECO:0000313" key="14">
    <source>
        <dbReference type="Proteomes" id="UP000596742"/>
    </source>
</evidence>
<dbReference type="GO" id="GO:0016020">
    <property type="term" value="C:membrane"/>
    <property type="evidence" value="ECO:0007669"/>
    <property type="project" value="UniProtKB-SubCell"/>
</dbReference>
<evidence type="ECO:0000256" key="7">
    <source>
        <dbReference type="ARBA" id="ARBA00022968"/>
    </source>
</evidence>
<dbReference type="InterPro" id="IPR029044">
    <property type="entry name" value="Nucleotide-diphossugar_trans"/>
</dbReference>
<keyword evidence="10" id="KW-0325">Glycoprotein</keyword>
<comment type="pathway">
    <text evidence="2">Protein modification; protein glycosylation.</text>
</comment>
<gene>
    <name evidence="13" type="ORF">MGAL_10B013823</name>
</gene>
<comment type="subcellular location">
    <subcellularLocation>
        <location evidence="1">Membrane</location>
        <topology evidence="1">Single-pass type II membrane protein</topology>
    </subcellularLocation>
</comment>
<comment type="similarity">
    <text evidence="3">Belongs to the glycosyltransferase 7 family.</text>
</comment>
<dbReference type="Gene3D" id="2.60.120.40">
    <property type="match status" value="1"/>
</dbReference>
<keyword evidence="14" id="KW-1185">Reference proteome</keyword>
<dbReference type="EMBL" id="UYJE01009828">
    <property type="protein sequence ID" value="VDI77274.1"/>
    <property type="molecule type" value="Genomic_DNA"/>
</dbReference>
<dbReference type="PROSITE" id="PS50871">
    <property type="entry name" value="C1Q"/>
    <property type="match status" value="1"/>
</dbReference>
<feature type="domain" description="CARD" evidence="11">
    <location>
        <begin position="889"/>
        <end position="953"/>
    </location>
</feature>
<evidence type="ECO:0000256" key="5">
    <source>
        <dbReference type="ARBA" id="ARBA00022679"/>
    </source>
</evidence>
<dbReference type="Proteomes" id="UP000596742">
    <property type="component" value="Unassembled WGS sequence"/>
</dbReference>
<feature type="domain" description="C1q" evidence="12">
    <location>
        <begin position="16"/>
        <end position="66"/>
    </location>
</feature>
<evidence type="ECO:0000256" key="8">
    <source>
        <dbReference type="ARBA" id="ARBA00022989"/>
    </source>
</evidence>
<dbReference type="AlphaFoldDB" id="A0A8B6HCG7"/>
<keyword evidence="4" id="KW-0328">Glycosyltransferase</keyword>
<protein>
    <recommendedName>
        <fullName evidence="15">Beta-1,4-N-acetylgalactosaminyltransferase bre-4</fullName>
    </recommendedName>
</protein>
<accession>A0A8B6HCG7</accession>
<evidence type="ECO:0008006" key="15">
    <source>
        <dbReference type="Google" id="ProtNLM"/>
    </source>
</evidence>
<dbReference type="InterPro" id="IPR003859">
    <property type="entry name" value="Galactosyl_T"/>
</dbReference>
<dbReference type="Pfam" id="PF02709">
    <property type="entry name" value="Glyco_transf_7C"/>
    <property type="match status" value="1"/>
</dbReference>
<dbReference type="InterPro" id="IPR027995">
    <property type="entry name" value="Galactosyl_T_N"/>
</dbReference>
<dbReference type="SUPFAM" id="SSF49842">
    <property type="entry name" value="TNF-like"/>
    <property type="match status" value="1"/>
</dbReference>
<dbReference type="InterPro" id="IPR008983">
    <property type="entry name" value="Tumour_necrosis_fac-like_dom"/>
</dbReference>
<dbReference type="CDD" id="cd01671">
    <property type="entry name" value="CARD"/>
    <property type="match status" value="1"/>
</dbReference>
<dbReference type="PRINTS" id="PR02050">
    <property type="entry name" value="B14GALTRFASE"/>
</dbReference>
<evidence type="ECO:0000259" key="11">
    <source>
        <dbReference type="PROSITE" id="PS50209"/>
    </source>
</evidence>
<dbReference type="GO" id="GO:0005794">
    <property type="term" value="C:Golgi apparatus"/>
    <property type="evidence" value="ECO:0007669"/>
    <property type="project" value="TreeGrafter"/>
</dbReference>
<dbReference type="UniPathway" id="UPA00378"/>
<dbReference type="GO" id="GO:0008489">
    <property type="term" value="F:UDP-galactose:glucosylceramide beta-1,4-galactosyltransferase activity"/>
    <property type="evidence" value="ECO:0007669"/>
    <property type="project" value="TreeGrafter"/>
</dbReference>
<evidence type="ECO:0000259" key="12">
    <source>
        <dbReference type="PROSITE" id="PS50871"/>
    </source>
</evidence>
<dbReference type="Pfam" id="PF13733">
    <property type="entry name" value="Glyco_transf_7N"/>
    <property type="match status" value="1"/>
</dbReference>
<evidence type="ECO:0000256" key="3">
    <source>
        <dbReference type="ARBA" id="ARBA00005735"/>
    </source>
</evidence>
<reference evidence="13" key="1">
    <citation type="submission" date="2018-11" db="EMBL/GenBank/DDBJ databases">
        <authorList>
            <person name="Alioto T."/>
            <person name="Alioto T."/>
        </authorList>
    </citation>
    <scope>NUCLEOTIDE SEQUENCE</scope>
</reference>
<dbReference type="PANTHER" id="PTHR19300:SF38">
    <property type="entry name" value="BETA-1,4-GALACTOSYLTRANSFERASE"/>
    <property type="match status" value="1"/>
</dbReference>
<keyword evidence="9" id="KW-0472">Membrane</keyword>
<evidence type="ECO:0000256" key="10">
    <source>
        <dbReference type="ARBA" id="ARBA00023180"/>
    </source>
</evidence>
<dbReference type="InterPro" id="IPR001073">
    <property type="entry name" value="C1q_dom"/>
</dbReference>
<keyword evidence="5" id="KW-0808">Transferase</keyword>
<dbReference type="InterPro" id="IPR027791">
    <property type="entry name" value="Galactosyl_T_C"/>
</dbReference>
<dbReference type="CDD" id="cd00899">
    <property type="entry name" value="b4GalT"/>
    <property type="match status" value="1"/>
</dbReference>
<evidence type="ECO:0000256" key="6">
    <source>
        <dbReference type="ARBA" id="ARBA00022692"/>
    </source>
</evidence>
<dbReference type="SMART" id="SM00110">
    <property type="entry name" value="C1Q"/>
    <property type="match status" value="1"/>
</dbReference>
<keyword evidence="8" id="KW-1133">Transmembrane helix</keyword>
<dbReference type="Pfam" id="PF00386">
    <property type="entry name" value="C1q"/>
    <property type="match status" value="1"/>
</dbReference>
<dbReference type="GO" id="GO:0005975">
    <property type="term" value="P:carbohydrate metabolic process"/>
    <property type="evidence" value="ECO:0007669"/>
    <property type="project" value="InterPro"/>
</dbReference>
<organism evidence="13 14">
    <name type="scientific">Mytilus galloprovincialis</name>
    <name type="common">Mediterranean mussel</name>
    <dbReference type="NCBI Taxonomy" id="29158"/>
    <lineage>
        <taxon>Eukaryota</taxon>
        <taxon>Metazoa</taxon>
        <taxon>Spiralia</taxon>
        <taxon>Lophotrochozoa</taxon>
        <taxon>Mollusca</taxon>
        <taxon>Bivalvia</taxon>
        <taxon>Autobranchia</taxon>
        <taxon>Pteriomorphia</taxon>
        <taxon>Mytilida</taxon>
        <taxon>Mytiloidea</taxon>
        <taxon>Mytilidae</taxon>
        <taxon>Mytilinae</taxon>
        <taxon>Mytilus</taxon>
    </lineage>
</organism>
<dbReference type="InterPro" id="IPR011029">
    <property type="entry name" value="DEATH-like_dom_sf"/>
</dbReference>
<name>A0A8B6HCG7_MYTGA</name>
<evidence type="ECO:0000256" key="2">
    <source>
        <dbReference type="ARBA" id="ARBA00004922"/>
    </source>
</evidence>
<sequence length="979" mass="112297">MWVLHLCKYICCKNLQGYPVVGFNAVLTHDVSLGPHQTLVFDTVITNVGQAYEPRDGQFSAPYSGLAEHSKVHVELMKNGVQLAAIYGDDYNLRSRTIVVQMNENDRIWVRHFIDAESGQINNEANRHYKGFIVKNIYKWSDEDKPFMDKCTACMAMNIIKVLGNATCWISRRRCLTLFFMTDGHIPLNRSVLNNTILNMIHSYMDDGHDRPQNCTAVQKVAIVIPYRNRQKQLKVFLNNILPRIKRQQLEFVIYVIEQKSGMPFNRGMMSNVGFKEAMSDMEFDCIVFHDVDVLPEDDRNFYICSDNPIHMSVKVEQFGYRLPYEKIAGGIVTFSRQQFEEINGFSNQFFGWGGEDDDLYRRIKFNKYELIRPFEDFGMCGSVIHKPAERSIDRKKFLKYSYEVWKNDGLNNLEYRLLRKENKQLYRWIYDSGCSFSSHCGRNVIVDGATARWNSDVSGGRVVVDKPIPPKAELKLSFDGKGHAEVGILTKDPASIPDINQVENLKELTVIQSARIYKQTGTANIKRSDCGRKIITEADKTSSVTVRRNDKVWVTVNIIFGDLEVEIETEGYNFSNKTGGNIQLENNDTWANLKFPNPCAVCFVGKPIRRKEALNFQIDPILRDGKPSRNFSIKIAISQSNPVNLMSGNDTYDDITSLPVIHFDEFPKKCKNEIKIRLSQNGTVQITSEKGTLNKETNNDQIYCIFELCRIKLHCKSKIVDFSPSVETASPIDQVDTIVVPPDSEYFRSKKMLESIRYDAESISIHSNDFNPAMESRNIVGDVSPLLVNNVSNINNQAEYRIRSNEALSPVYNISQSHNKEELNLRLQTVEETIGNPETRKDGMRQSQYQELKSEIQDLRKMLSELLSVQSPPNLNTRARNESNEFKPKMSLNEVLQKNYANLIKMIDTVPLLDLLYESDFISHNECERLVKLSQTDRESGNRDLLSIIIRRQSIDLDHFESLLFRSKQIGVLAVLFP</sequence>
<keyword evidence="6" id="KW-0812">Transmembrane</keyword>
<dbReference type="SUPFAM" id="SSF47986">
    <property type="entry name" value="DEATH domain"/>
    <property type="match status" value="1"/>
</dbReference>
<dbReference type="OrthoDB" id="10016069at2759"/>
<dbReference type="Gene3D" id="3.90.550.10">
    <property type="entry name" value="Spore Coat Polysaccharide Biosynthesis Protein SpsA, Chain A"/>
    <property type="match status" value="1"/>
</dbReference>
<keyword evidence="7" id="KW-0735">Signal-anchor</keyword>